<sequence>MGRERTKSGIKGRFLALPHTVMDAAAFINLSAPATRLLLDIARQYVGTNNGQLLCTLSVLKRRGWSSNDTLIRARRDLESAGFIQQTRLPMMPRRAAWYGITWRPLDYVPEMDIKPFEFVVNAYLLTPEEIKTRHRLPVASSA</sequence>
<proteinExistence type="predicted"/>
<reference evidence="1 2" key="1">
    <citation type="submission" date="2012-09" db="EMBL/GenBank/DDBJ databases">
        <title>Draft Genome Sequences of 6 Strains from Genus Thauera.</title>
        <authorList>
            <person name="Liu B."/>
            <person name="Shapleigh J.P."/>
            <person name="Frostegard A.H."/>
        </authorList>
    </citation>
    <scope>NUCLEOTIDE SEQUENCE [LARGE SCALE GENOMIC DNA]</scope>
    <source>
        <strain evidence="1 2">S2</strain>
    </source>
</reference>
<gene>
    <name evidence="1" type="ORF">C665_03532</name>
</gene>
<evidence type="ECO:0000313" key="2">
    <source>
        <dbReference type="Proteomes" id="UP000013042"/>
    </source>
</evidence>
<dbReference type="Proteomes" id="UP000013042">
    <property type="component" value="Unassembled WGS sequence"/>
</dbReference>
<organism evidence="1 2">
    <name type="scientific">Thauera aminoaromatica S2</name>
    <dbReference type="NCBI Taxonomy" id="1234381"/>
    <lineage>
        <taxon>Bacteria</taxon>
        <taxon>Pseudomonadati</taxon>
        <taxon>Pseudomonadota</taxon>
        <taxon>Betaproteobacteria</taxon>
        <taxon>Rhodocyclales</taxon>
        <taxon>Zoogloeaceae</taxon>
        <taxon>Thauera</taxon>
    </lineage>
</organism>
<dbReference type="AlphaFoldDB" id="N6Y195"/>
<evidence type="ECO:0008006" key="3">
    <source>
        <dbReference type="Google" id="ProtNLM"/>
    </source>
</evidence>
<name>N6Y195_THASP</name>
<dbReference type="RefSeq" id="WP_004300261.1">
    <property type="nucleotide sequence ID" value="NZ_AMXD01000011.1"/>
</dbReference>
<comment type="caution">
    <text evidence="1">The sequence shown here is derived from an EMBL/GenBank/DDBJ whole genome shotgun (WGS) entry which is preliminary data.</text>
</comment>
<evidence type="ECO:0000313" key="1">
    <source>
        <dbReference type="EMBL" id="ENO87931.1"/>
    </source>
</evidence>
<protein>
    <recommendedName>
        <fullName evidence="3">Helix-turn-helix domain-containing protein</fullName>
    </recommendedName>
</protein>
<dbReference type="EMBL" id="AMXD01000011">
    <property type="protein sequence ID" value="ENO87931.1"/>
    <property type="molecule type" value="Genomic_DNA"/>
</dbReference>
<accession>N6Y195</accession>